<keyword evidence="9 11" id="KW-0804">Transcription</keyword>
<evidence type="ECO:0000256" key="8">
    <source>
        <dbReference type="ARBA" id="ARBA00023015"/>
    </source>
</evidence>
<keyword evidence="8 11" id="KW-0805">Transcription regulation</keyword>
<evidence type="ECO:0000259" key="13">
    <source>
        <dbReference type="PROSITE" id="PS51151"/>
    </source>
</evidence>
<keyword evidence="15" id="KW-1185">Reference proteome</keyword>
<dbReference type="Pfam" id="PF01849">
    <property type="entry name" value="NAC"/>
    <property type="match status" value="1"/>
</dbReference>
<evidence type="ECO:0000256" key="1">
    <source>
        <dbReference type="ARBA" id="ARBA00004123"/>
    </source>
</evidence>
<evidence type="ECO:0000256" key="3">
    <source>
        <dbReference type="ARBA" id="ARBA00005296"/>
    </source>
</evidence>
<feature type="region of interest" description="Disordered" evidence="12">
    <location>
        <begin position="127"/>
        <end position="221"/>
    </location>
</feature>
<feature type="compositionally biased region" description="Basic and acidic residues" evidence="12">
    <location>
        <begin position="181"/>
        <end position="192"/>
    </location>
</feature>
<dbReference type="Gene3D" id="2.20.70.30">
    <property type="entry name" value="Nascent polypeptide-associated complex domain"/>
    <property type="match status" value="1"/>
</dbReference>
<comment type="caution">
    <text evidence="14">The sequence shown here is derived from an EMBL/GenBank/DDBJ whole genome shotgun (WGS) entry which is preliminary data.</text>
</comment>
<protein>
    <recommendedName>
        <fullName evidence="4 11">Nascent polypeptide-associated complex subunit beta</fullName>
    </recommendedName>
</protein>
<comment type="subunit">
    <text evidence="11">Part of the nascent polypeptide-associated complex (NAC).</text>
</comment>
<keyword evidence="10" id="KW-0539">Nucleus</keyword>
<dbReference type="InterPro" id="IPR039370">
    <property type="entry name" value="BTF3"/>
</dbReference>
<feature type="compositionally biased region" description="Polar residues" evidence="12">
    <location>
        <begin position="166"/>
        <end position="176"/>
    </location>
</feature>
<evidence type="ECO:0000256" key="7">
    <source>
        <dbReference type="ARBA" id="ARBA00022927"/>
    </source>
</evidence>
<evidence type="ECO:0000256" key="4">
    <source>
        <dbReference type="ARBA" id="ARBA00022192"/>
    </source>
</evidence>
<keyword evidence="7" id="KW-0653">Protein transport</keyword>
<feature type="region of interest" description="Disordered" evidence="12">
    <location>
        <begin position="1"/>
        <end position="31"/>
    </location>
</feature>
<dbReference type="AlphaFoldDB" id="A0A9N9GF71"/>
<feature type="compositionally biased region" description="Basic residues" evidence="12">
    <location>
        <begin position="20"/>
        <end position="29"/>
    </location>
</feature>
<feature type="compositionally biased region" description="Basic and acidic residues" evidence="12">
    <location>
        <begin position="206"/>
        <end position="221"/>
    </location>
</feature>
<evidence type="ECO:0000313" key="15">
    <source>
        <dbReference type="Proteomes" id="UP000789375"/>
    </source>
</evidence>
<sequence>MNPEKLAKLQSQVRIGGKGTPRRKVKKVYKTATNDDKKLQSTLKKLNVQPIQAIEEVNMFKEDGNVIHFTAPKVHASVHANTFAIYGQGEDKELTELVPGILNQLGPDSLASLRKLAESYQQFNLDSQRVQSENTADDDDIPELVENFEAASEQKKEDDVPAEASASGSGSVTDAVTTEKTTTEKTTTEKTATENTATENTTTEKTTIEKTEEKTLVEEVD</sequence>
<evidence type="ECO:0000313" key="14">
    <source>
        <dbReference type="EMBL" id="CAG8598128.1"/>
    </source>
</evidence>
<name>A0A9N9GF71_FUNMO</name>
<evidence type="ECO:0000256" key="11">
    <source>
        <dbReference type="RuleBase" id="RU361272"/>
    </source>
</evidence>
<evidence type="ECO:0000256" key="6">
    <source>
        <dbReference type="ARBA" id="ARBA00022490"/>
    </source>
</evidence>
<dbReference type="Proteomes" id="UP000789375">
    <property type="component" value="Unassembled WGS sequence"/>
</dbReference>
<dbReference type="FunFam" id="2.20.70.30:FF:000003">
    <property type="entry name" value="Nascent polypeptide-associated complex subunit beta"/>
    <property type="match status" value="1"/>
</dbReference>
<dbReference type="GO" id="GO:0005634">
    <property type="term" value="C:nucleus"/>
    <property type="evidence" value="ECO:0007669"/>
    <property type="project" value="UniProtKB-SubCell"/>
</dbReference>
<comment type="subcellular location">
    <subcellularLocation>
        <location evidence="2">Cytoplasm</location>
    </subcellularLocation>
    <subcellularLocation>
        <location evidence="1">Nucleus</location>
    </subcellularLocation>
</comment>
<dbReference type="PANTHER" id="PTHR10351">
    <property type="entry name" value="TRANSCRIPTION FACTOR BTF3 FAMILY MEMBER"/>
    <property type="match status" value="1"/>
</dbReference>
<evidence type="ECO:0000256" key="9">
    <source>
        <dbReference type="ARBA" id="ARBA00023163"/>
    </source>
</evidence>
<dbReference type="GO" id="GO:0015031">
    <property type="term" value="P:protein transport"/>
    <property type="evidence" value="ECO:0007669"/>
    <property type="project" value="UniProtKB-KW"/>
</dbReference>
<dbReference type="InterPro" id="IPR038187">
    <property type="entry name" value="NAC_A/B_dom_sf"/>
</dbReference>
<dbReference type="EMBL" id="CAJVPP010002384">
    <property type="protein sequence ID" value="CAG8598128.1"/>
    <property type="molecule type" value="Genomic_DNA"/>
</dbReference>
<reference evidence="14" key="1">
    <citation type="submission" date="2021-06" db="EMBL/GenBank/DDBJ databases">
        <authorList>
            <person name="Kallberg Y."/>
            <person name="Tangrot J."/>
            <person name="Rosling A."/>
        </authorList>
    </citation>
    <scope>NUCLEOTIDE SEQUENCE</scope>
    <source>
        <strain evidence="14">87-6 pot B 2015</strain>
    </source>
</reference>
<dbReference type="SMART" id="SM01407">
    <property type="entry name" value="NAC"/>
    <property type="match status" value="1"/>
</dbReference>
<evidence type="ECO:0000256" key="12">
    <source>
        <dbReference type="SAM" id="MobiDB-lite"/>
    </source>
</evidence>
<feature type="compositionally biased region" description="Low complexity" evidence="12">
    <location>
        <begin position="193"/>
        <end position="205"/>
    </location>
</feature>
<keyword evidence="6" id="KW-0963">Cytoplasm</keyword>
<evidence type="ECO:0000256" key="2">
    <source>
        <dbReference type="ARBA" id="ARBA00004496"/>
    </source>
</evidence>
<comment type="similarity">
    <text evidence="3 11">Belongs to the NAC-beta family.</text>
</comment>
<dbReference type="CDD" id="cd22055">
    <property type="entry name" value="NAC_BTF3"/>
    <property type="match status" value="1"/>
</dbReference>
<dbReference type="InterPro" id="IPR002715">
    <property type="entry name" value="Nas_poly-pep-assoc_cplx_dom"/>
</dbReference>
<feature type="domain" description="NAC-A/B" evidence="13">
    <location>
        <begin position="33"/>
        <end position="98"/>
    </location>
</feature>
<gene>
    <name evidence="14" type="ORF">FMOSSE_LOCUS8799</name>
</gene>
<accession>A0A9N9GF71</accession>
<organism evidence="14 15">
    <name type="scientific">Funneliformis mosseae</name>
    <name type="common">Endomycorrhizal fungus</name>
    <name type="synonym">Glomus mosseae</name>
    <dbReference type="NCBI Taxonomy" id="27381"/>
    <lineage>
        <taxon>Eukaryota</taxon>
        <taxon>Fungi</taxon>
        <taxon>Fungi incertae sedis</taxon>
        <taxon>Mucoromycota</taxon>
        <taxon>Glomeromycotina</taxon>
        <taxon>Glomeromycetes</taxon>
        <taxon>Glomerales</taxon>
        <taxon>Glomeraceae</taxon>
        <taxon>Funneliformis</taxon>
    </lineage>
</organism>
<proteinExistence type="inferred from homology"/>
<evidence type="ECO:0000256" key="5">
    <source>
        <dbReference type="ARBA" id="ARBA00022448"/>
    </source>
</evidence>
<dbReference type="PROSITE" id="PS51151">
    <property type="entry name" value="NAC_AB"/>
    <property type="match status" value="1"/>
</dbReference>
<keyword evidence="5" id="KW-0813">Transport</keyword>
<evidence type="ECO:0000256" key="10">
    <source>
        <dbReference type="ARBA" id="ARBA00023242"/>
    </source>
</evidence>
<dbReference type="GO" id="GO:0005737">
    <property type="term" value="C:cytoplasm"/>
    <property type="evidence" value="ECO:0007669"/>
    <property type="project" value="UniProtKB-SubCell"/>
</dbReference>